<evidence type="ECO:0000259" key="1">
    <source>
        <dbReference type="PROSITE" id="PS50011"/>
    </source>
</evidence>
<dbReference type="GO" id="GO:0005524">
    <property type="term" value="F:ATP binding"/>
    <property type="evidence" value="ECO:0007669"/>
    <property type="project" value="InterPro"/>
</dbReference>
<dbReference type="InterPro" id="IPR001245">
    <property type="entry name" value="Ser-Thr/Tyr_kinase_cat_dom"/>
</dbReference>
<proteinExistence type="predicted"/>
<dbReference type="OrthoDB" id="1936432at2759"/>
<dbReference type="STRING" id="337451.A0A443NRG8"/>
<evidence type="ECO:0000313" key="2">
    <source>
        <dbReference type="EMBL" id="RWR81109.1"/>
    </source>
</evidence>
<evidence type="ECO:0000313" key="3">
    <source>
        <dbReference type="Proteomes" id="UP000283530"/>
    </source>
</evidence>
<dbReference type="SUPFAM" id="SSF56112">
    <property type="entry name" value="Protein kinase-like (PK-like)"/>
    <property type="match status" value="1"/>
</dbReference>
<dbReference type="Gene3D" id="1.10.510.10">
    <property type="entry name" value="Transferase(Phosphotransferase) domain 1"/>
    <property type="match status" value="1"/>
</dbReference>
<feature type="domain" description="Protein kinase" evidence="1">
    <location>
        <begin position="1"/>
        <end position="102"/>
    </location>
</feature>
<dbReference type="InterPro" id="IPR050823">
    <property type="entry name" value="Plant_Ser_Thr_Prot_Kinase"/>
</dbReference>
<keyword evidence="3" id="KW-1185">Reference proteome</keyword>
<dbReference type="PANTHER" id="PTHR45621">
    <property type="entry name" value="OS01G0588500 PROTEIN-RELATED"/>
    <property type="match status" value="1"/>
</dbReference>
<dbReference type="PROSITE" id="PS50011">
    <property type="entry name" value="PROTEIN_KINASE_DOM"/>
    <property type="match status" value="1"/>
</dbReference>
<dbReference type="GO" id="GO:0004672">
    <property type="term" value="F:protein kinase activity"/>
    <property type="evidence" value="ECO:0007669"/>
    <property type="project" value="InterPro"/>
</dbReference>
<gene>
    <name evidence="2" type="ORF">CKAN_00977700</name>
</gene>
<name>A0A443NRG8_9MAGN</name>
<accession>A0A443NRG8</accession>
<protein>
    <submittedName>
        <fullName evidence="2">Serine/threonine-protein kinase</fullName>
    </submittedName>
</protein>
<dbReference type="InterPro" id="IPR011009">
    <property type="entry name" value="Kinase-like_dom_sf"/>
</dbReference>
<reference evidence="2 3" key="1">
    <citation type="journal article" date="2019" name="Nat. Plants">
        <title>Stout camphor tree genome fills gaps in understanding of flowering plant genome evolution.</title>
        <authorList>
            <person name="Chaw S.M."/>
            <person name="Liu Y.C."/>
            <person name="Wu Y.W."/>
            <person name="Wang H.Y."/>
            <person name="Lin C.I."/>
            <person name="Wu C.S."/>
            <person name="Ke H.M."/>
            <person name="Chang L.Y."/>
            <person name="Hsu C.Y."/>
            <person name="Yang H.T."/>
            <person name="Sudianto E."/>
            <person name="Hsu M.H."/>
            <person name="Wu K.P."/>
            <person name="Wang L.N."/>
            <person name="Leebens-Mack J.H."/>
            <person name="Tsai I.J."/>
        </authorList>
    </citation>
    <scope>NUCLEOTIDE SEQUENCE [LARGE SCALE GENOMIC DNA]</scope>
    <source>
        <strain evidence="3">cv. Chaw 1501</strain>
        <tissue evidence="2">Young leaves</tissue>
    </source>
</reference>
<sequence>MGSSNKHQEGQLTTKSDVYSFGVVLLELLTGRRSIDKSRPKSEQSLVHSAKAYSTSSQKLRSILDPKLVSEYSVKGVREGASLALQCVSSNPKDQPQMPVIV</sequence>
<dbReference type="EMBL" id="QPKB01000003">
    <property type="protein sequence ID" value="RWR81109.1"/>
    <property type="molecule type" value="Genomic_DNA"/>
</dbReference>
<dbReference type="Proteomes" id="UP000283530">
    <property type="component" value="Unassembled WGS sequence"/>
</dbReference>
<dbReference type="AlphaFoldDB" id="A0A443NRG8"/>
<keyword evidence="2" id="KW-0418">Kinase</keyword>
<dbReference type="Pfam" id="PF07714">
    <property type="entry name" value="PK_Tyr_Ser-Thr"/>
    <property type="match status" value="1"/>
</dbReference>
<organism evidence="2 3">
    <name type="scientific">Cinnamomum micranthum f. kanehirae</name>
    <dbReference type="NCBI Taxonomy" id="337451"/>
    <lineage>
        <taxon>Eukaryota</taxon>
        <taxon>Viridiplantae</taxon>
        <taxon>Streptophyta</taxon>
        <taxon>Embryophyta</taxon>
        <taxon>Tracheophyta</taxon>
        <taxon>Spermatophyta</taxon>
        <taxon>Magnoliopsida</taxon>
        <taxon>Magnoliidae</taxon>
        <taxon>Laurales</taxon>
        <taxon>Lauraceae</taxon>
        <taxon>Cinnamomum</taxon>
    </lineage>
</organism>
<dbReference type="InterPro" id="IPR000719">
    <property type="entry name" value="Prot_kinase_dom"/>
</dbReference>
<comment type="caution">
    <text evidence="2">The sequence shown here is derived from an EMBL/GenBank/DDBJ whole genome shotgun (WGS) entry which is preliminary data.</text>
</comment>
<keyword evidence="2" id="KW-0808">Transferase</keyword>